<name>A0A3G9JZ78_9ACTN</name>
<dbReference type="KEGG" id="pcat:Pcatena_13980"/>
<dbReference type="AlphaFoldDB" id="A0A3G9JZ78"/>
<organism evidence="1 2">
    <name type="scientific">Parolsenella catena</name>
    <dbReference type="NCBI Taxonomy" id="2003188"/>
    <lineage>
        <taxon>Bacteria</taxon>
        <taxon>Bacillati</taxon>
        <taxon>Actinomycetota</taxon>
        <taxon>Coriobacteriia</taxon>
        <taxon>Coriobacteriales</taxon>
        <taxon>Atopobiaceae</taxon>
        <taxon>Parolsenella</taxon>
    </lineage>
</organism>
<protein>
    <submittedName>
        <fullName evidence="1">Uncharacterized protein</fullName>
    </submittedName>
</protein>
<dbReference type="GeneID" id="88849542"/>
<dbReference type="OrthoDB" id="3194747at2"/>
<evidence type="ECO:0000313" key="2">
    <source>
        <dbReference type="Proteomes" id="UP000273154"/>
    </source>
</evidence>
<dbReference type="RefSeq" id="WP_126422937.1">
    <property type="nucleotide sequence ID" value="NZ_AP019367.1"/>
</dbReference>
<proteinExistence type="predicted"/>
<sequence>MGIGEKVERDVRSVAEYWGRRKREFIEEPALAFEQIVRPAIYFESEPDPLVETQVNATFTEWLLFDCMLDERGTLLERYVRKPPAGVADSRLARLRQVAETHEFSEYAIMRRDPGAGTLELLDIYDGAMRTVRDARLARRDNWNEGTVSLRLGCVDDVWLPVGQTVMYDRCPFDPSWVPVDDEGATSGMRLLDLAHDVFGVDGAYRTSVNMRQLV</sequence>
<gene>
    <name evidence="1" type="ORF">Pcatena_13980</name>
</gene>
<dbReference type="EMBL" id="AP019367">
    <property type="protein sequence ID" value="BBH50811.1"/>
    <property type="molecule type" value="Genomic_DNA"/>
</dbReference>
<evidence type="ECO:0000313" key="1">
    <source>
        <dbReference type="EMBL" id="BBH50811.1"/>
    </source>
</evidence>
<dbReference type="Proteomes" id="UP000273154">
    <property type="component" value="Chromosome"/>
</dbReference>
<accession>A0A3G9JZ78</accession>
<keyword evidence="2" id="KW-1185">Reference proteome</keyword>
<reference evidence="2" key="1">
    <citation type="submission" date="2018-11" db="EMBL/GenBank/DDBJ databases">
        <title>Comparative genomics of Parolsenella catena and Libanicoccus massiliensis: Reclassification of Libanicoccus massiliensis as Parolsenella massiliensis comb. nov.</title>
        <authorList>
            <person name="Sakamoto M."/>
            <person name="Ikeyama N."/>
            <person name="Murakami T."/>
            <person name="Mori H."/>
            <person name="Yuki M."/>
            <person name="Ohkuma M."/>
        </authorList>
    </citation>
    <scope>NUCLEOTIDE SEQUENCE [LARGE SCALE GENOMIC DNA]</scope>
    <source>
        <strain evidence="2">JCM 31932</strain>
    </source>
</reference>